<accession>A0A9X2JYX1</accession>
<keyword evidence="5" id="KW-0732">Signal</keyword>
<keyword evidence="6" id="KW-0378">Hydrolase</keyword>
<reference evidence="6" key="1">
    <citation type="submission" date="2022-06" db="EMBL/GenBank/DDBJ databases">
        <title>Sequencing the genomes of 1000 actinobacteria strains.</title>
        <authorList>
            <person name="Klenk H.-P."/>
        </authorList>
    </citation>
    <scope>NUCLEOTIDE SEQUENCE</scope>
    <source>
        <strain evidence="6">DSM 46694</strain>
    </source>
</reference>
<keyword evidence="6" id="KW-0482">Metalloprotease</keyword>
<evidence type="ECO:0000256" key="3">
    <source>
        <dbReference type="ARBA" id="ARBA00022989"/>
    </source>
</evidence>
<dbReference type="GO" id="GO:0008237">
    <property type="term" value="F:metallopeptidase activity"/>
    <property type="evidence" value="ECO:0007669"/>
    <property type="project" value="UniProtKB-KW"/>
</dbReference>
<evidence type="ECO:0000256" key="1">
    <source>
        <dbReference type="ARBA" id="ARBA00004167"/>
    </source>
</evidence>
<evidence type="ECO:0000256" key="4">
    <source>
        <dbReference type="ARBA" id="ARBA00023136"/>
    </source>
</evidence>
<keyword evidence="2" id="KW-0812">Transmembrane</keyword>
<dbReference type="Pfam" id="PF04228">
    <property type="entry name" value="Zn_peptidase"/>
    <property type="match status" value="1"/>
</dbReference>
<comment type="subcellular location">
    <subcellularLocation>
        <location evidence="1">Membrane</location>
        <topology evidence="1">Single-pass membrane protein</topology>
    </subcellularLocation>
</comment>
<dbReference type="EMBL" id="JAMZEB010000002">
    <property type="protein sequence ID" value="MCP2354293.1"/>
    <property type="molecule type" value="Genomic_DNA"/>
</dbReference>
<evidence type="ECO:0000256" key="2">
    <source>
        <dbReference type="ARBA" id="ARBA00022692"/>
    </source>
</evidence>
<feature type="chain" id="PRO_5040927134" evidence="5">
    <location>
        <begin position="20"/>
        <end position="268"/>
    </location>
</feature>
<dbReference type="PANTHER" id="PTHR30168:SF0">
    <property type="entry name" value="INNER MEMBRANE PROTEIN"/>
    <property type="match status" value="1"/>
</dbReference>
<dbReference type="AlphaFoldDB" id="A0A9X2JYX1"/>
<organism evidence="6 7">
    <name type="scientific">Nonomuraea thailandensis</name>
    <dbReference type="NCBI Taxonomy" id="1188745"/>
    <lineage>
        <taxon>Bacteria</taxon>
        <taxon>Bacillati</taxon>
        <taxon>Actinomycetota</taxon>
        <taxon>Actinomycetes</taxon>
        <taxon>Streptosporangiales</taxon>
        <taxon>Streptosporangiaceae</taxon>
        <taxon>Nonomuraea</taxon>
    </lineage>
</organism>
<evidence type="ECO:0000256" key="5">
    <source>
        <dbReference type="SAM" id="SignalP"/>
    </source>
</evidence>
<evidence type="ECO:0000313" key="7">
    <source>
        <dbReference type="Proteomes" id="UP001139648"/>
    </source>
</evidence>
<keyword evidence="6" id="KW-0645">Protease</keyword>
<dbReference type="Proteomes" id="UP001139648">
    <property type="component" value="Unassembled WGS sequence"/>
</dbReference>
<name>A0A9X2JYX1_9ACTN</name>
<dbReference type="GO" id="GO:0016020">
    <property type="term" value="C:membrane"/>
    <property type="evidence" value="ECO:0007669"/>
    <property type="project" value="UniProtKB-SubCell"/>
</dbReference>
<keyword evidence="7" id="KW-1185">Reference proteome</keyword>
<comment type="caution">
    <text evidence="6">The sequence shown here is derived from an EMBL/GenBank/DDBJ whole genome shotgun (WGS) entry which is preliminary data.</text>
</comment>
<sequence>MRIPRLALMAGAMAGVLFAGTAPAAASSAPSYKPVLTKNALYKTGKLGVTACEEPQVQNGTVEEAEYYFQAVMDCLSKAWSPMVKKAGYRFSAPKLTVVTKEGTKIGNCGRFPWGAQAVYCPKEKSMYFLLSDNVIEEPTDLALMQTLAHEYGHHVQQLTGILKATDVIMRKDSKSRALEALRRSELQAQCLSAAFVGRVWNSLGRADTDWSILLKGHHNAVAALGARSGSEETHGSHASNKLWLERGFKAQSASACNTFSAPKSKVH</sequence>
<dbReference type="PANTHER" id="PTHR30168">
    <property type="entry name" value="PUTATIVE MEMBRANE PROTEIN YPFJ"/>
    <property type="match status" value="1"/>
</dbReference>
<gene>
    <name evidence="6" type="ORF">HD597_001313</name>
</gene>
<dbReference type="InterPro" id="IPR007343">
    <property type="entry name" value="Uncharacterised_pept_Zn_put"/>
</dbReference>
<evidence type="ECO:0000313" key="6">
    <source>
        <dbReference type="EMBL" id="MCP2354293.1"/>
    </source>
</evidence>
<keyword evidence="3" id="KW-1133">Transmembrane helix</keyword>
<proteinExistence type="predicted"/>
<dbReference type="RefSeq" id="WP_253740785.1">
    <property type="nucleotide sequence ID" value="NZ_BAABKA010000048.1"/>
</dbReference>
<keyword evidence="4" id="KW-0472">Membrane</keyword>
<protein>
    <submittedName>
        <fullName evidence="6">Metalloprotease</fullName>
    </submittedName>
</protein>
<feature type="signal peptide" evidence="5">
    <location>
        <begin position="1"/>
        <end position="19"/>
    </location>
</feature>